<feature type="compositionally biased region" description="Polar residues" evidence="6">
    <location>
        <begin position="1"/>
        <end position="15"/>
    </location>
</feature>
<dbReference type="Proteomes" id="UP001345827">
    <property type="component" value="Unassembled WGS sequence"/>
</dbReference>
<feature type="transmembrane region" description="Helical" evidence="7">
    <location>
        <begin position="174"/>
        <end position="193"/>
    </location>
</feature>
<evidence type="ECO:0000313" key="9">
    <source>
        <dbReference type="EMBL" id="KAK5542675.1"/>
    </source>
</evidence>
<sequence length="515" mass="56039">MDETQPLLSEVTTDQQPKHHDKNVVDFDPDGDSENPQDWPQAYKWGIVALLAFMAFTVTFTCISVVPVANRIVSDLSGDGHSSKSASVLLVTIWELGEAGGPLLIAPLSELFGRYPVMNVANIGFIAATILAAMCQSTPLFIAARALTGLAVASNVLNPAIVGDMFISEQRGSAMSAIMLAPLIGGAIGPAISGAIAQSLGWRQVVWMSVILASVCEVLFLTCFRETYKVPILRRKAAKLRQETGNMSLRTAFDIDIDVDDGDGDGDDDDAAKTTKRKTSQPKTQFWESIMRPIVVFADSIVLQALALYGSMTFSYFYMMSTTLPDILQDIYHLSPAQTGSSFIVFSIGSAISVVLCNLLLDRIYIRLRDSHGPPGSEGQPEHRLPLVIVGAFTMPFVVACYGWIPALHLPLPLLLVCVGLLGTTLLLGFLPLFTYVVDAFQLYSASAVTAVIVMRCLIATFLPLVSEPLVRTLGWGWGFTVLAGVSLCCAPIPVFVFRYGARWRQRSIYTRRQD</sequence>
<feature type="transmembrane region" description="Helical" evidence="7">
    <location>
        <begin position="140"/>
        <end position="162"/>
    </location>
</feature>
<gene>
    <name evidence="9" type="ORF">LTR25_002562</name>
</gene>
<proteinExistence type="inferred from homology"/>
<feature type="transmembrane region" description="Helical" evidence="7">
    <location>
        <begin position="294"/>
        <end position="319"/>
    </location>
</feature>
<dbReference type="GO" id="GO:0016020">
    <property type="term" value="C:membrane"/>
    <property type="evidence" value="ECO:0007669"/>
    <property type="project" value="UniProtKB-SubCell"/>
</dbReference>
<evidence type="ECO:0000256" key="5">
    <source>
        <dbReference type="ARBA" id="ARBA00038347"/>
    </source>
</evidence>
<evidence type="ECO:0000256" key="2">
    <source>
        <dbReference type="ARBA" id="ARBA00022692"/>
    </source>
</evidence>
<dbReference type="InterPro" id="IPR011701">
    <property type="entry name" value="MFS"/>
</dbReference>
<keyword evidence="4 7" id="KW-0472">Membrane</keyword>
<feature type="domain" description="Major facilitator superfamily (MFS) profile" evidence="8">
    <location>
        <begin position="48"/>
        <end position="502"/>
    </location>
</feature>
<evidence type="ECO:0000313" key="10">
    <source>
        <dbReference type="Proteomes" id="UP001345827"/>
    </source>
</evidence>
<dbReference type="FunFam" id="1.20.1250.20:FF:000509">
    <property type="entry name" value="MFS general substrate transporter"/>
    <property type="match status" value="1"/>
</dbReference>
<feature type="compositionally biased region" description="Basic and acidic residues" evidence="6">
    <location>
        <begin position="16"/>
        <end position="25"/>
    </location>
</feature>
<name>A0AAV9QL38_9PEZI</name>
<feature type="transmembrane region" description="Helical" evidence="7">
    <location>
        <begin position="117"/>
        <end position="134"/>
    </location>
</feature>
<dbReference type="PROSITE" id="PS50850">
    <property type="entry name" value="MFS"/>
    <property type="match status" value="1"/>
</dbReference>
<keyword evidence="10" id="KW-1185">Reference proteome</keyword>
<keyword evidence="2 7" id="KW-0812">Transmembrane</keyword>
<feature type="region of interest" description="Disordered" evidence="6">
    <location>
        <begin position="1"/>
        <end position="35"/>
    </location>
</feature>
<keyword evidence="3 7" id="KW-1133">Transmembrane helix</keyword>
<dbReference type="GO" id="GO:0022857">
    <property type="term" value="F:transmembrane transporter activity"/>
    <property type="evidence" value="ECO:0007669"/>
    <property type="project" value="InterPro"/>
</dbReference>
<organism evidence="9 10">
    <name type="scientific">Vermiconidia calcicola</name>
    <dbReference type="NCBI Taxonomy" id="1690605"/>
    <lineage>
        <taxon>Eukaryota</taxon>
        <taxon>Fungi</taxon>
        <taxon>Dikarya</taxon>
        <taxon>Ascomycota</taxon>
        <taxon>Pezizomycotina</taxon>
        <taxon>Dothideomycetes</taxon>
        <taxon>Dothideomycetidae</taxon>
        <taxon>Mycosphaerellales</taxon>
        <taxon>Extremaceae</taxon>
        <taxon>Vermiconidia</taxon>
    </lineage>
</organism>
<feature type="transmembrane region" description="Helical" evidence="7">
    <location>
        <begin position="339"/>
        <end position="361"/>
    </location>
</feature>
<comment type="similarity">
    <text evidence="5">Belongs to the major facilitator superfamily. CAR1 family.</text>
</comment>
<comment type="subcellular location">
    <subcellularLocation>
        <location evidence="1">Membrane</location>
        <topology evidence="1">Multi-pass membrane protein</topology>
    </subcellularLocation>
</comment>
<dbReference type="PANTHER" id="PTHR23502">
    <property type="entry name" value="MAJOR FACILITATOR SUPERFAMILY"/>
    <property type="match status" value="1"/>
</dbReference>
<feature type="transmembrane region" description="Helical" evidence="7">
    <location>
        <begin position="385"/>
        <end position="405"/>
    </location>
</feature>
<dbReference type="AlphaFoldDB" id="A0AAV9QL38"/>
<accession>A0AAV9QL38</accession>
<evidence type="ECO:0000259" key="8">
    <source>
        <dbReference type="PROSITE" id="PS50850"/>
    </source>
</evidence>
<evidence type="ECO:0000256" key="4">
    <source>
        <dbReference type="ARBA" id="ARBA00023136"/>
    </source>
</evidence>
<dbReference type="EMBL" id="JAXLQG010000003">
    <property type="protein sequence ID" value="KAK5542675.1"/>
    <property type="molecule type" value="Genomic_DNA"/>
</dbReference>
<feature type="transmembrane region" description="Helical" evidence="7">
    <location>
        <begin position="478"/>
        <end position="498"/>
    </location>
</feature>
<dbReference type="Gene3D" id="1.20.1250.20">
    <property type="entry name" value="MFS general substrate transporter like domains"/>
    <property type="match status" value="1"/>
</dbReference>
<feature type="transmembrane region" description="Helical" evidence="7">
    <location>
        <begin position="443"/>
        <end position="466"/>
    </location>
</feature>
<evidence type="ECO:0000256" key="3">
    <source>
        <dbReference type="ARBA" id="ARBA00022989"/>
    </source>
</evidence>
<dbReference type="PANTHER" id="PTHR23502:SF163">
    <property type="entry name" value="MAJOR FACILITATOR SUPERFAMILY (MFS) PROFILE DOMAIN-CONTAINING PROTEIN"/>
    <property type="match status" value="1"/>
</dbReference>
<evidence type="ECO:0000256" key="6">
    <source>
        <dbReference type="SAM" id="MobiDB-lite"/>
    </source>
</evidence>
<reference evidence="9 10" key="1">
    <citation type="submission" date="2023-06" db="EMBL/GenBank/DDBJ databases">
        <title>Black Yeasts Isolated from many extreme environments.</title>
        <authorList>
            <person name="Coleine C."/>
            <person name="Stajich J.E."/>
            <person name="Selbmann L."/>
        </authorList>
    </citation>
    <scope>NUCLEOTIDE SEQUENCE [LARGE SCALE GENOMIC DNA]</scope>
    <source>
        <strain evidence="9 10">CCFEE 5887</strain>
    </source>
</reference>
<feature type="transmembrane region" description="Helical" evidence="7">
    <location>
        <begin position="45"/>
        <end position="66"/>
    </location>
</feature>
<feature type="transmembrane region" description="Helical" evidence="7">
    <location>
        <begin position="411"/>
        <end position="431"/>
    </location>
</feature>
<dbReference type="Pfam" id="PF07690">
    <property type="entry name" value="MFS_1"/>
    <property type="match status" value="1"/>
</dbReference>
<evidence type="ECO:0000256" key="1">
    <source>
        <dbReference type="ARBA" id="ARBA00004141"/>
    </source>
</evidence>
<dbReference type="InterPro" id="IPR036259">
    <property type="entry name" value="MFS_trans_sf"/>
</dbReference>
<evidence type="ECO:0000256" key="7">
    <source>
        <dbReference type="SAM" id="Phobius"/>
    </source>
</evidence>
<dbReference type="InterPro" id="IPR020846">
    <property type="entry name" value="MFS_dom"/>
</dbReference>
<feature type="transmembrane region" description="Helical" evidence="7">
    <location>
        <begin position="205"/>
        <end position="224"/>
    </location>
</feature>
<comment type="caution">
    <text evidence="9">The sequence shown here is derived from an EMBL/GenBank/DDBJ whole genome shotgun (WGS) entry which is preliminary data.</text>
</comment>
<protein>
    <recommendedName>
        <fullName evidence="8">Major facilitator superfamily (MFS) profile domain-containing protein</fullName>
    </recommendedName>
</protein>
<dbReference type="SUPFAM" id="SSF103473">
    <property type="entry name" value="MFS general substrate transporter"/>
    <property type="match status" value="1"/>
</dbReference>